<dbReference type="AlphaFoldDB" id="A0A366I735"/>
<evidence type="ECO:0000259" key="4">
    <source>
        <dbReference type="PROSITE" id="PS51379"/>
    </source>
</evidence>
<evidence type="ECO:0000313" key="6">
    <source>
        <dbReference type="Proteomes" id="UP000253490"/>
    </source>
</evidence>
<feature type="domain" description="4Fe-4S ferredoxin-type" evidence="4">
    <location>
        <begin position="149"/>
        <end position="178"/>
    </location>
</feature>
<gene>
    <name evidence="5" type="ORF">DES36_10843</name>
</gene>
<evidence type="ECO:0000256" key="2">
    <source>
        <dbReference type="ARBA" id="ARBA00023004"/>
    </source>
</evidence>
<keyword evidence="6" id="KW-1185">Reference proteome</keyword>
<dbReference type="GO" id="GO:0051536">
    <property type="term" value="F:iron-sulfur cluster binding"/>
    <property type="evidence" value="ECO:0007669"/>
    <property type="project" value="UniProtKB-KW"/>
</dbReference>
<dbReference type="InterPro" id="IPR017896">
    <property type="entry name" value="4Fe4S_Fe-S-bd"/>
</dbReference>
<sequence>MNGHDLKEFMKELGISHVGFSDVEKVVPSNWSRYHYAISLVVQLSNGIIDDIIDEPTDTYFSHYRSVNYHLNEVMLKTTIALQNCGFGAIPIPASQSLHNKSYYGAFPHKTAATLAGLGWIGKSALFIHHQYGPRVRLGTILTDMELPVGTPVTESSCGNCKICVNSCPAMAIQGQNWIQGMERKELYDAHGCSTHMKEHYQHIGRGSVCGICIKTCPVGR</sequence>
<dbReference type="PANTHER" id="PTHR42827:SF1">
    <property type="entry name" value="IRON-SULFUR CLUSTER-BINDING PROTEIN"/>
    <property type="match status" value="1"/>
</dbReference>
<evidence type="ECO:0000256" key="1">
    <source>
        <dbReference type="ARBA" id="ARBA00022723"/>
    </source>
</evidence>
<dbReference type="Proteomes" id="UP000253490">
    <property type="component" value="Unassembled WGS sequence"/>
</dbReference>
<keyword evidence="3" id="KW-0411">Iron-sulfur</keyword>
<dbReference type="PROSITE" id="PS51379">
    <property type="entry name" value="4FE4S_FER_2"/>
    <property type="match status" value="1"/>
</dbReference>
<dbReference type="SUPFAM" id="SSF46548">
    <property type="entry name" value="alpha-helical ferredoxin"/>
    <property type="match status" value="1"/>
</dbReference>
<organism evidence="5 6">
    <name type="scientific">Alkalibaculum bacchi</name>
    <dbReference type="NCBI Taxonomy" id="645887"/>
    <lineage>
        <taxon>Bacteria</taxon>
        <taxon>Bacillati</taxon>
        <taxon>Bacillota</taxon>
        <taxon>Clostridia</taxon>
        <taxon>Eubacteriales</taxon>
        <taxon>Eubacteriaceae</taxon>
        <taxon>Alkalibaculum</taxon>
    </lineage>
</organism>
<reference evidence="5 6" key="1">
    <citation type="submission" date="2018-06" db="EMBL/GenBank/DDBJ databases">
        <title>Genomic Encyclopedia of Type Strains, Phase IV (KMG-IV): sequencing the most valuable type-strain genomes for metagenomic binning, comparative biology and taxonomic classification.</title>
        <authorList>
            <person name="Goeker M."/>
        </authorList>
    </citation>
    <scope>NUCLEOTIDE SEQUENCE [LARGE SCALE GENOMIC DNA]</scope>
    <source>
        <strain evidence="5 6">DSM 22112</strain>
    </source>
</reference>
<name>A0A366I735_9FIRM</name>
<comment type="caution">
    <text evidence="5">The sequence shown here is derived from an EMBL/GenBank/DDBJ whole genome shotgun (WGS) entry which is preliminary data.</text>
</comment>
<accession>A0A366I735</accession>
<dbReference type="InterPro" id="IPR017900">
    <property type="entry name" value="4Fe4S_Fe_S_CS"/>
</dbReference>
<dbReference type="Gene3D" id="3.30.70.3270">
    <property type="match status" value="1"/>
</dbReference>
<dbReference type="OrthoDB" id="9815745at2"/>
<keyword evidence="1" id="KW-0479">Metal-binding</keyword>
<dbReference type="EMBL" id="QNRX01000008">
    <property type="protein sequence ID" value="RBP64428.1"/>
    <property type="molecule type" value="Genomic_DNA"/>
</dbReference>
<protein>
    <submittedName>
        <fullName evidence="5">4Fe-4S dicluster protein</fullName>
    </submittedName>
</protein>
<dbReference type="PROSITE" id="PS00198">
    <property type="entry name" value="4FE4S_FER_1"/>
    <property type="match status" value="1"/>
</dbReference>
<keyword evidence="2" id="KW-0408">Iron</keyword>
<dbReference type="Pfam" id="PF13484">
    <property type="entry name" value="Fer4_16"/>
    <property type="match status" value="1"/>
</dbReference>
<evidence type="ECO:0000256" key="3">
    <source>
        <dbReference type="ARBA" id="ARBA00023014"/>
    </source>
</evidence>
<proteinExistence type="predicted"/>
<dbReference type="GO" id="GO:0046872">
    <property type="term" value="F:metal ion binding"/>
    <property type="evidence" value="ECO:0007669"/>
    <property type="project" value="UniProtKB-KW"/>
</dbReference>
<evidence type="ECO:0000313" key="5">
    <source>
        <dbReference type="EMBL" id="RBP64428.1"/>
    </source>
</evidence>
<dbReference type="PANTHER" id="PTHR42827">
    <property type="entry name" value="IRON-SULFUR CLUSTER-BINDING PROTEIN-RELATED"/>
    <property type="match status" value="1"/>
</dbReference>
<dbReference type="RefSeq" id="WP_113920577.1">
    <property type="nucleotide sequence ID" value="NZ_QNRX01000008.1"/>
</dbReference>